<accession>A0A0B1R8J4</accession>
<dbReference type="InterPro" id="IPR027417">
    <property type="entry name" value="P-loop_NTPase"/>
</dbReference>
<sequence length="243" mass="27147">MPVIALQGLRGGCGATSLSAALGWALNALRESVLVIDFSASNQLAAHFNLPLTHPQGWVPALLEQQPWQQCAQRYQTGLDFLPFGTLSHHQTLTLQAADEHFAAPLLNALPALKAHYRWVILDLPADLQPWQRSFAHAADRLLQVLSLDANCQLRLHHPRFLPHTLFLINQFNANSQLQQDLHQLWLRTLKNLIPQVIHRDEALAEALMMKQPVGEYRPHALASEEINTLANWLLLNVAGGHA</sequence>
<dbReference type="NCBIfam" id="TIGR03371">
    <property type="entry name" value="cellulose_yhjQ"/>
    <property type="match status" value="1"/>
</dbReference>
<reference evidence="1 2" key="1">
    <citation type="submission" date="2014-11" db="EMBL/GenBank/DDBJ databases">
        <title>Genome sequencing of Pantoea rodasii ND03.</title>
        <authorList>
            <person name="Muhamad Yunos N.Y."/>
            <person name="Chan K.-G."/>
        </authorList>
    </citation>
    <scope>NUCLEOTIDE SEQUENCE [LARGE SCALE GENOMIC DNA]</scope>
    <source>
        <strain evidence="1 2">ND03</strain>
    </source>
</reference>
<dbReference type="Gene3D" id="3.40.50.300">
    <property type="entry name" value="P-loop containing nucleotide triphosphate hydrolases"/>
    <property type="match status" value="1"/>
</dbReference>
<name>A0A0B1R8J4_9GAMM</name>
<dbReference type="PANTHER" id="PTHR13696:SF99">
    <property type="entry name" value="COBYRINIC ACID AC-DIAMIDE SYNTHASE"/>
    <property type="match status" value="1"/>
</dbReference>
<comment type="caution">
    <text evidence="1">The sequence shown here is derived from an EMBL/GenBank/DDBJ whole genome shotgun (WGS) entry which is preliminary data.</text>
</comment>
<dbReference type="Pfam" id="PF06564">
    <property type="entry name" value="CBP_BcsQ"/>
    <property type="match status" value="1"/>
</dbReference>
<evidence type="ECO:0000313" key="2">
    <source>
        <dbReference type="Proteomes" id="UP000030853"/>
    </source>
</evidence>
<dbReference type="Proteomes" id="UP000030853">
    <property type="component" value="Unassembled WGS sequence"/>
</dbReference>
<dbReference type="GO" id="GO:0051301">
    <property type="term" value="P:cell division"/>
    <property type="evidence" value="ECO:0007669"/>
    <property type="project" value="UniProtKB-KW"/>
</dbReference>
<dbReference type="AlphaFoldDB" id="A0A0B1R8J4"/>
<keyword evidence="1" id="KW-0131">Cell cycle</keyword>
<proteinExistence type="predicted"/>
<dbReference type="EMBL" id="JTJJ01000026">
    <property type="protein sequence ID" value="KHJ68934.1"/>
    <property type="molecule type" value="Genomic_DNA"/>
</dbReference>
<dbReference type="SUPFAM" id="SSF52540">
    <property type="entry name" value="P-loop containing nucleoside triphosphate hydrolases"/>
    <property type="match status" value="1"/>
</dbReference>
<dbReference type="InterPro" id="IPR050678">
    <property type="entry name" value="DNA_Partitioning_ATPase"/>
</dbReference>
<dbReference type="InterPro" id="IPR017746">
    <property type="entry name" value="Cellulose_synthase_operon_BcsQ"/>
</dbReference>
<gene>
    <name evidence="1" type="ORF">QU24_05940</name>
</gene>
<dbReference type="RefSeq" id="WP_039329168.1">
    <property type="nucleotide sequence ID" value="NZ_JTJJ01000026.1"/>
</dbReference>
<keyword evidence="1" id="KW-0132">Cell division</keyword>
<evidence type="ECO:0000313" key="1">
    <source>
        <dbReference type="EMBL" id="KHJ68934.1"/>
    </source>
</evidence>
<protein>
    <submittedName>
        <fullName evidence="1">Cell division protein</fullName>
    </submittedName>
</protein>
<dbReference type="PANTHER" id="PTHR13696">
    <property type="entry name" value="P-LOOP CONTAINING NUCLEOSIDE TRIPHOSPHATE HYDROLASE"/>
    <property type="match status" value="1"/>
</dbReference>
<organism evidence="1 2">
    <name type="scientific">Pantoea rodasii</name>
    <dbReference type="NCBI Taxonomy" id="1076549"/>
    <lineage>
        <taxon>Bacteria</taxon>
        <taxon>Pseudomonadati</taxon>
        <taxon>Pseudomonadota</taxon>
        <taxon>Gammaproteobacteria</taxon>
        <taxon>Enterobacterales</taxon>
        <taxon>Erwiniaceae</taxon>
        <taxon>Pantoea</taxon>
    </lineage>
</organism>